<dbReference type="AlphaFoldDB" id="A0A1V2DPU0"/>
<keyword evidence="2" id="KW-1185">Reference proteome</keyword>
<evidence type="ECO:0000313" key="2">
    <source>
        <dbReference type="Proteomes" id="UP000189339"/>
    </source>
</evidence>
<sequence length="77" mass="8447">MQKTVTINGKRYTGKQLVESMDFDPASYTYWVDGTYVVPRTTASDVDMAPGALCDPADAVYVEVGLFFAGKTKMVKV</sequence>
<dbReference type="RefSeq" id="WP_076725494.1">
    <property type="nucleotide sequence ID" value="NZ_MSCW01000009.1"/>
</dbReference>
<comment type="caution">
    <text evidence="1">The sequence shown here is derived from an EMBL/GenBank/DDBJ whole genome shotgun (WGS) entry which is preliminary data.</text>
</comment>
<evidence type="ECO:0000313" key="1">
    <source>
        <dbReference type="EMBL" id="ONF42549.1"/>
    </source>
</evidence>
<dbReference type="STRING" id="135739.BTO32_15185"/>
<dbReference type="EMBL" id="MSCW01000009">
    <property type="protein sequence ID" value="ONF42549.1"/>
    <property type="molecule type" value="Genomic_DNA"/>
</dbReference>
<dbReference type="Proteomes" id="UP000189339">
    <property type="component" value="Unassembled WGS sequence"/>
</dbReference>
<gene>
    <name evidence="1" type="ORF">BTO32_15185</name>
</gene>
<name>A0A1V2DPU0_9GAMM</name>
<reference evidence="1 2" key="1">
    <citation type="submission" date="2016-12" db="EMBL/GenBank/DDBJ databases">
        <title>Marinobacter lutaoensis whole genome sequencing.</title>
        <authorList>
            <person name="Verma A."/>
            <person name="Krishnamurthi S."/>
        </authorList>
    </citation>
    <scope>NUCLEOTIDE SEQUENCE [LARGE SCALE GENOMIC DNA]</scope>
    <source>
        <strain evidence="1 2">T5054</strain>
    </source>
</reference>
<proteinExistence type="predicted"/>
<accession>A0A1V2DPU0</accession>
<protein>
    <submittedName>
        <fullName evidence="1">Uncharacterized protein</fullName>
    </submittedName>
</protein>
<organism evidence="1 2">
    <name type="scientific">Marinobacter lutaoensis</name>
    <dbReference type="NCBI Taxonomy" id="135739"/>
    <lineage>
        <taxon>Bacteria</taxon>
        <taxon>Pseudomonadati</taxon>
        <taxon>Pseudomonadota</taxon>
        <taxon>Gammaproteobacteria</taxon>
        <taxon>Pseudomonadales</taxon>
        <taxon>Marinobacteraceae</taxon>
        <taxon>Marinobacter</taxon>
    </lineage>
</organism>